<comment type="catalytic activity">
    <reaction evidence="1">
        <text>Hydrolysis of terminal non-reducing beta-D-galactose residues in beta-D-galactosides.</text>
        <dbReference type="EC" id="3.2.1.23"/>
    </reaction>
</comment>
<organism evidence="10 11">
    <name type="scientific">Microbacterium jejuense</name>
    <dbReference type="NCBI Taxonomy" id="1263637"/>
    <lineage>
        <taxon>Bacteria</taxon>
        <taxon>Bacillati</taxon>
        <taxon>Actinomycetota</taxon>
        <taxon>Actinomycetes</taxon>
        <taxon>Micrococcales</taxon>
        <taxon>Microbacteriaceae</taxon>
        <taxon>Microbacterium</taxon>
    </lineage>
</organism>
<dbReference type="SUPFAM" id="SSF51445">
    <property type="entry name" value="(Trans)glycosidases"/>
    <property type="match status" value="1"/>
</dbReference>
<keyword evidence="7" id="KW-0326">Glycosidase</keyword>
<dbReference type="CDD" id="cd03143">
    <property type="entry name" value="A4_beta-galactosidase_middle_domain"/>
    <property type="match status" value="1"/>
</dbReference>
<dbReference type="InterPro" id="IPR017853">
    <property type="entry name" value="GH"/>
</dbReference>
<evidence type="ECO:0000259" key="9">
    <source>
        <dbReference type="Pfam" id="PF08532"/>
    </source>
</evidence>
<dbReference type="EMBL" id="JAEUAW010000001">
    <property type="protein sequence ID" value="MBW9092154.1"/>
    <property type="molecule type" value="Genomic_DNA"/>
</dbReference>
<evidence type="ECO:0000256" key="4">
    <source>
        <dbReference type="ARBA" id="ARBA00022723"/>
    </source>
</evidence>
<dbReference type="InterPro" id="IPR013738">
    <property type="entry name" value="Beta_galactosidase_Trimer"/>
</dbReference>
<dbReference type="Gene3D" id="3.40.50.880">
    <property type="match status" value="1"/>
</dbReference>
<accession>A0ABS7HJB2</accession>
<keyword evidence="6" id="KW-0862">Zinc</keyword>
<feature type="domain" description="Beta-galactosidase trimerisation" evidence="9">
    <location>
        <begin position="430"/>
        <end position="648"/>
    </location>
</feature>
<dbReference type="PANTHER" id="PTHR36447:SF2">
    <property type="entry name" value="BETA-GALACTOSIDASE YESZ"/>
    <property type="match status" value="1"/>
</dbReference>
<dbReference type="SUPFAM" id="SSF52317">
    <property type="entry name" value="Class I glutamine amidotransferase-like"/>
    <property type="match status" value="1"/>
</dbReference>
<protein>
    <recommendedName>
        <fullName evidence="3">beta-galactosidase</fullName>
        <ecNumber evidence="3">3.2.1.23</ecNumber>
    </recommendedName>
</protein>
<evidence type="ECO:0000256" key="7">
    <source>
        <dbReference type="ARBA" id="ARBA00023295"/>
    </source>
</evidence>
<dbReference type="InterPro" id="IPR029062">
    <property type="entry name" value="Class_I_gatase-like"/>
</dbReference>
<gene>
    <name evidence="10" type="ORF">JNB62_00485</name>
</gene>
<dbReference type="Gene3D" id="3.20.20.80">
    <property type="entry name" value="Glycosidases"/>
    <property type="match status" value="1"/>
</dbReference>
<sequence>MDVIGNIRPCPRAQLVTTEYVLNPHRTPQLPSGILFGAAYYAEYHREDRTALDLDLMKQAGFTVIRVGESVWSTWEPRDGEFDLDWLQPVLDGAHARGISVILGTPTYAVPPWLQAAYPEIAAERTTGGPVPWGARQEVDYSHPAFRFHAERVIRAVIERYAGHPAVIGYQVDNEPGMLLFHNRGSFQRFVRRLKARYGGVETLNREWGLTYWSHRLSDWSELWTPDGNTLPQYDLAWRRYQSELTTEFIAWQADIVREYARSEQFVTTCIAYPRPAVDDEHVVRALDVTAGNPYYAMQDHLDAALELAPATPWTTTGVAALFRQADRLYSSKQSRFLVTETDAQSIGGAEFNLPPYPGQLAMAAFALISRGAAMIEYWHWHTLPYGTETYWGGVLPHSLVPGRVYRELAQLGDDLGRIGGALDGYEPDADVALLWSNDSRYAFEFAPPLATADGGPDRTAYTRIFDAFHRSVLDAGAQARIVHIDQAAALGPEELAARFPVLAAPALYAASDEQLDLLREYAASGGHLIVGIRTGYGDEEARARVEVAPARLAAAAGIHYEEFSNLAGDLATVPESGVTADAPPVHGAARLWADGLIVDDATVLARYDHPRFSDFAAATTRAHGDGRITVVGTVPSPELGASIIRHAVPTPIADALVSERPPAVTVSSGTLPGGGRAWFVFNWGWEPQTVVLAASVTDAVTGESLASGTEISLASWATRALLAQ</sequence>
<comment type="caution">
    <text evidence="10">The sequence shown here is derived from an EMBL/GenBank/DDBJ whole genome shotgun (WGS) entry which is preliminary data.</text>
</comment>
<dbReference type="Pfam" id="PF08532">
    <property type="entry name" value="Glyco_hydro_42M"/>
    <property type="match status" value="1"/>
</dbReference>
<evidence type="ECO:0000256" key="3">
    <source>
        <dbReference type="ARBA" id="ARBA00012756"/>
    </source>
</evidence>
<reference evidence="10 11" key="1">
    <citation type="journal article" date="2021" name="MBio">
        <title>Poor Competitiveness of Bradyrhizobium in Pigeon Pea Root Colonization in Indian Soils.</title>
        <authorList>
            <person name="Chalasani D."/>
            <person name="Basu A."/>
            <person name="Pullabhotla S.V.S.R.N."/>
            <person name="Jorrin B."/>
            <person name="Neal A.L."/>
            <person name="Poole P.S."/>
            <person name="Podile A.R."/>
            <person name="Tkacz A."/>
        </authorList>
    </citation>
    <scope>NUCLEOTIDE SEQUENCE [LARGE SCALE GENOMIC DNA]</scope>
    <source>
        <strain evidence="10 11">HU14</strain>
    </source>
</reference>
<name>A0ABS7HJB2_9MICO</name>
<dbReference type="EC" id="3.2.1.23" evidence="3"/>
<feature type="domain" description="Glycoside hydrolase family 42 N-terminal" evidence="8">
    <location>
        <begin position="40"/>
        <end position="417"/>
    </location>
</feature>
<comment type="similarity">
    <text evidence="2">Belongs to the glycosyl hydrolase 42 family.</text>
</comment>
<evidence type="ECO:0000256" key="6">
    <source>
        <dbReference type="ARBA" id="ARBA00022833"/>
    </source>
</evidence>
<dbReference type="PANTHER" id="PTHR36447">
    <property type="entry name" value="BETA-GALACTOSIDASE GANA"/>
    <property type="match status" value="1"/>
</dbReference>
<proteinExistence type="inferred from homology"/>
<dbReference type="Pfam" id="PF02449">
    <property type="entry name" value="Glyco_hydro_42"/>
    <property type="match status" value="1"/>
</dbReference>
<evidence type="ECO:0000313" key="10">
    <source>
        <dbReference type="EMBL" id="MBW9092154.1"/>
    </source>
</evidence>
<dbReference type="InterPro" id="IPR013529">
    <property type="entry name" value="Glyco_hydro_42_N"/>
</dbReference>
<evidence type="ECO:0000256" key="5">
    <source>
        <dbReference type="ARBA" id="ARBA00022801"/>
    </source>
</evidence>
<dbReference type="InterPro" id="IPR003476">
    <property type="entry name" value="Glyco_hydro_42"/>
</dbReference>
<evidence type="ECO:0000259" key="8">
    <source>
        <dbReference type="Pfam" id="PF02449"/>
    </source>
</evidence>
<keyword evidence="5" id="KW-0378">Hydrolase</keyword>
<keyword evidence="11" id="KW-1185">Reference proteome</keyword>
<evidence type="ECO:0000313" key="11">
    <source>
        <dbReference type="Proteomes" id="UP001196843"/>
    </source>
</evidence>
<keyword evidence="4" id="KW-0479">Metal-binding</keyword>
<dbReference type="Proteomes" id="UP001196843">
    <property type="component" value="Unassembled WGS sequence"/>
</dbReference>
<evidence type="ECO:0000256" key="2">
    <source>
        <dbReference type="ARBA" id="ARBA00005940"/>
    </source>
</evidence>
<evidence type="ECO:0000256" key="1">
    <source>
        <dbReference type="ARBA" id="ARBA00001412"/>
    </source>
</evidence>